<dbReference type="PIRSF" id="PIRSF023956">
    <property type="entry name" value="Thiopurine_S-methyltransferase"/>
    <property type="match status" value="1"/>
</dbReference>
<comment type="catalytic activity">
    <reaction evidence="1">
        <text>S-adenosyl-L-methionine + a thiopurine = S-adenosyl-L-homocysteine + a thiopurine S-methylether.</text>
        <dbReference type="EC" id="2.1.1.67"/>
    </reaction>
</comment>
<dbReference type="KEGG" id="hro:HELRODRAFT_185947"/>
<gene>
    <name evidence="10" type="primary">20210367</name>
    <name evidence="9" type="ORF">HELRODRAFT_185947</name>
</gene>
<keyword evidence="7" id="KW-0808">Transferase</keyword>
<evidence type="ECO:0000256" key="3">
    <source>
        <dbReference type="ARBA" id="ARBA00008145"/>
    </source>
</evidence>
<dbReference type="SUPFAM" id="SSF53335">
    <property type="entry name" value="S-adenosyl-L-methionine-dependent methyltransferases"/>
    <property type="match status" value="1"/>
</dbReference>
<reference evidence="11" key="1">
    <citation type="submission" date="2012-12" db="EMBL/GenBank/DDBJ databases">
        <authorList>
            <person name="Hellsten U."/>
            <person name="Grimwood J."/>
            <person name="Chapman J.A."/>
            <person name="Shapiro H."/>
            <person name="Aerts A."/>
            <person name="Otillar R.P."/>
            <person name="Terry A.Y."/>
            <person name="Boore J.L."/>
            <person name="Simakov O."/>
            <person name="Marletaz F."/>
            <person name="Cho S.-J."/>
            <person name="Edsinger-Gonzales E."/>
            <person name="Havlak P."/>
            <person name="Kuo D.-H."/>
            <person name="Larsson T."/>
            <person name="Lv J."/>
            <person name="Arendt D."/>
            <person name="Savage R."/>
            <person name="Osoegawa K."/>
            <person name="de Jong P."/>
            <person name="Lindberg D.R."/>
            <person name="Seaver E.C."/>
            <person name="Weisblat D.A."/>
            <person name="Putnam N.H."/>
            <person name="Grigoriev I.V."/>
            <person name="Rokhsar D.S."/>
        </authorList>
    </citation>
    <scope>NUCLEOTIDE SEQUENCE</scope>
</reference>
<dbReference type="HOGENOM" id="CLU_085515_1_0_1"/>
<dbReference type="OrthoDB" id="276151at2759"/>
<proteinExistence type="inferred from homology"/>
<dbReference type="EC" id="2.1.1.67" evidence="4"/>
<dbReference type="EMBL" id="AMQM01006558">
    <property type="status" value="NOT_ANNOTATED_CDS"/>
    <property type="molecule type" value="Genomic_DNA"/>
</dbReference>
<dbReference type="STRING" id="6412.T1FNH0"/>
<dbReference type="PROSITE" id="PS51585">
    <property type="entry name" value="SAM_MT_TPMT"/>
    <property type="match status" value="1"/>
</dbReference>
<evidence type="ECO:0000313" key="9">
    <source>
        <dbReference type="EMBL" id="ESN95878.1"/>
    </source>
</evidence>
<evidence type="ECO:0000256" key="1">
    <source>
        <dbReference type="ARBA" id="ARBA00000903"/>
    </source>
</evidence>
<dbReference type="GO" id="GO:0005737">
    <property type="term" value="C:cytoplasm"/>
    <property type="evidence" value="ECO:0007669"/>
    <property type="project" value="UniProtKB-SubCell"/>
</dbReference>
<dbReference type="GO" id="GO:0008119">
    <property type="term" value="F:thiopurine S-methyltransferase activity"/>
    <property type="evidence" value="ECO:0000318"/>
    <property type="project" value="GO_Central"/>
</dbReference>
<sequence length="232" mass="26471">MSGEGVMSYWLDKWVAGDTKWHESEVNPYFKEYFPKLCKKSSQGSCKTLLPLCGKSLDLKWISEQGCEVFGVECSKLAIESFFQEHGLKFEITNLAGSDVYKCLNQPITIYCCNFFLFPSIVGQGVTFDFIWDRGSFVAIEKSDRKRYAEVMLALMRPGSVHLIEAFDYDVGDGCFEGPPRSLPFKEVQKLFGDACDYELLDVLDKTELGRQRFNCNFSSFKVGYYHGVCKK</sequence>
<evidence type="ECO:0000256" key="2">
    <source>
        <dbReference type="ARBA" id="ARBA00004496"/>
    </source>
</evidence>
<keyword evidence="11" id="KW-1185">Reference proteome</keyword>
<keyword evidence="8" id="KW-0949">S-adenosyl-L-methionine</keyword>
<evidence type="ECO:0000256" key="8">
    <source>
        <dbReference type="ARBA" id="ARBA00022691"/>
    </source>
</evidence>
<evidence type="ECO:0000256" key="5">
    <source>
        <dbReference type="ARBA" id="ARBA00022490"/>
    </source>
</evidence>
<dbReference type="EMBL" id="KB097496">
    <property type="protein sequence ID" value="ESN95878.1"/>
    <property type="molecule type" value="Genomic_DNA"/>
</dbReference>
<dbReference type="EnsemblMetazoa" id="HelroT185947">
    <property type="protein sequence ID" value="HelroP185947"/>
    <property type="gene ID" value="HelroG185947"/>
</dbReference>
<dbReference type="PANTHER" id="PTHR10259:SF11">
    <property type="entry name" value="THIOPURINE S-METHYLTRANSFERASE"/>
    <property type="match status" value="1"/>
</dbReference>
<dbReference type="CTD" id="20210367"/>
<dbReference type="InterPro" id="IPR008854">
    <property type="entry name" value="TPMT"/>
</dbReference>
<dbReference type="InterPro" id="IPR025835">
    <property type="entry name" value="Thiopurine_S-MeTrfase"/>
</dbReference>
<dbReference type="InterPro" id="IPR029063">
    <property type="entry name" value="SAM-dependent_MTases_sf"/>
</dbReference>
<reference evidence="9 11" key="2">
    <citation type="journal article" date="2013" name="Nature">
        <title>Insights into bilaterian evolution from three spiralian genomes.</title>
        <authorList>
            <person name="Simakov O."/>
            <person name="Marletaz F."/>
            <person name="Cho S.J."/>
            <person name="Edsinger-Gonzales E."/>
            <person name="Havlak P."/>
            <person name="Hellsten U."/>
            <person name="Kuo D.H."/>
            <person name="Larsson T."/>
            <person name="Lv J."/>
            <person name="Arendt D."/>
            <person name="Savage R."/>
            <person name="Osoegawa K."/>
            <person name="de Jong P."/>
            <person name="Grimwood J."/>
            <person name="Chapman J.A."/>
            <person name="Shapiro H."/>
            <person name="Aerts A."/>
            <person name="Otillar R.P."/>
            <person name="Terry A.Y."/>
            <person name="Boore J.L."/>
            <person name="Grigoriev I.V."/>
            <person name="Lindberg D.R."/>
            <person name="Seaver E.C."/>
            <person name="Weisblat D.A."/>
            <person name="Putnam N.H."/>
            <person name="Rokhsar D.S."/>
        </authorList>
    </citation>
    <scope>NUCLEOTIDE SEQUENCE</scope>
</reference>
<dbReference type="OMA" id="DANHIGF"/>
<comment type="subcellular location">
    <subcellularLocation>
        <location evidence="2">Cytoplasm</location>
    </subcellularLocation>
</comment>
<evidence type="ECO:0000256" key="7">
    <source>
        <dbReference type="ARBA" id="ARBA00022679"/>
    </source>
</evidence>
<dbReference type="Proteomes" id="UP000015101">
    <property type="component" value="Unassembled WGS sequence"/>
</dbReference>
<keyword evidence="5" id="KW-0963">Cytoplasm</keyword>
<dbReference type="RefSeq" id="XP_009025926.1">
    <property type="nucleotide sequence ID" value="XM_009027678.1"/>
</dbReference>
<evidence type="ECO:0000256" key="4">
    <source>
        <dbReference type="ARBA" id="ARBA00011905"/>
    </source>
</evidence>
<protein>
    <recommendedName>
        <fullName evidence="4">thiopurine S-methyltransferase</fullName>
        <ecNumber evidence="4">2.1.1.67</ecNumber>
    </recommendedName>
</protein>
<dbReference type="AlphaFoldDB" id="T1FNH0"/>
<dbReference type="FunFam" id="3.40.50.150:FF:000101">
    <property type="entry name" value="Thiopurine S-methyltransferase"/>
    <property type="match status" value="1"/>
</dbReference>
<dbReference type="EMBL" id="AMQM01006557">
    <property type="status" value="NOT_ANNOTATED_CDS"/>
    <property type="molecule type" value="Genomic_DNA"/>
</dbReference>
<reference evidence="10" key="3">
    <citation type="submission" date="2015-06" db="UniProtKB">
        <authorList>
            <consortium name="EnsemblMetazoa"/>
        </authorList>
    </citation>
    <scope>IDENTIFICATION</scope>
</reference>
<keyword evidence="6" id="KW-0489">Methyltransferase</keyword>
<evidence type="ECO:0000256" key="6">
    <source>
        <dbReference type="ARBA" id="ARBA00022603"/>
    </source>
</evidence>
<organism evidence="10 11">
    <name type="scientific">Helobdella robusta</name>
    <name type="common">Californian leech</name>
    <dbReference type="NCBI Taxonomy" id="6412"/>
    <lineage>
        <taxon>Eukaryota</taxon>
        <taxon>Metazoa</taxon>
        <taxon>Spiralia</taxon>
        <taxon>Lophotrochozoa</taxon>
        <taxon>Annelida</taxon>
        <taxon>Clitellata</taxon>
        <taxon>Hirudinea</taxon>
        <taxon>Rhynchobdellida</taxon>
        <taxon>Glossiphoniidae</taxon>
        <taxon>Helobdella</taxon>
    </lineage>
</organism>
<dbReference type="Gene3D" id="3.40.50.150">
    <property type="entry name" value="Vaccinia Virus protein VP39"/>
    <property type="match status" value="1"/>
</dbReference>
<dbReference type="Pfam" id="PF05724">
    <property type="entry name" value="TPMT"/>
    <property type="match status" value="1"/>
</dbReference>
<dbReference type="GO" id="GO:0032259">
    <property type="term" value="P:methylation"/>
    <property type="evidence" value="ECO:0007669"/>
    <property type="project" value="UniProtKB-KW"/>
</dbReference>
<dbReference type="PANTHER" id="PTHR10259">
    <property type="entry name" value="THIOPURINE S-METHYLTRANSFERASE"/>
    <property type="match status" value="1"/>
</dbReference>
<accession>T1FNH0</accession>
<dbReference type="GeneID" id="20210367"/>
<dbReference type="InParanoid" id="T1FNH0"/>
<comment type="similarity">
    <text evidence="3">Belongs to the class I-like SAM-binding methyltransferase superfamily. TPMT family.</text>
</comment>
<dbReference type="eggNOG" id="ENOG502QSF5">
    <property type="taxonomic scope" value="Eukaryota"/>
</dbReference>
<evidence type="ECO:0000313" key="11">
    <source>
        <dbReference type="Proteomes" id="UP000015101"/>
    </source>
</evidence>
<name>T1FNH0_HELRO</name>
<evidence type="ECO:0000313" key="10">
    <source>
        <dbReference type="EnsemblMetazoa" id="HelroP185947"/>
    </source>
</evidence>